<dbReference type="WBParaSite" id="ACRNAN_scaffold6118.g14781.t1">
    <property type="protein sequence ID" value="ACRNAN_scaffold6118.g14781.t1"/>
    <property type="gene ID" value="ACRNAN_scaffold6118.g14781"/>
</dbReference>
<accession>A0A914E8E9</accession>
<dbReference type="InterPro" id="IPR012677">
    <property type="entry name" value="Nucleotide-bd_a/b_plait_sf"/>
</dbReference>
<evidence type="ECO:0000313" key="3">
    <source>
        <dbReference type="WBParaSite" id="ACRNAN_scaffold6118.g14781.t1"/>
    </source>
</evidence>
<organism evidence="2 3">
    <name type="scientific">Acrobeloides nanus</name>
    <dbReference type="NCBI Taxonomy" id="290746"/>
    <lineage>
        <taxon>Eukaryota</taxon>
        <taxon>Metazoa</taxon>
        <taxon>Ecdysozoa</taxon>
        <taxon>Nematoda</taxon>
        <taxon>Chromadorea</taxon>
        <taxon>Rhabditida</taxon>
        <taxon>Tylenchina</taxon>
        <taxon>Cephalobomorpha</taxon>
        <taxon>Cephaloboidea</taxon>
        <taxon>Cephalobidae</taxon>
        <taxon>Acrobeloides</taxon>
    </lineage>
</organism>
<feature type="region of interest" description="Disordered" evidence="1">
    <location>
        <begin position="1"/>
        <end position="23"/>
    </location>
</feature>
<dbReference type="InterPro" id="IPR035979">
    <property type="entry name" value="RBD_domain_sf"/>
</dbReference>
<keyword evidence="2" id="KW-1185">Reference proteome</keyword>
<proteinExistence type="predicted"/>
<dbReference type="Gene3D" id="3.30.70.330">
    <property type="match status" value="1"/>
</dbReference>
<dbReference type="GO" id="GO:0003676">
    <property type="term" value="F:nucleic acid binding"/>
    <property type="evidence" value="ECO:0007669"/>
    <property type="project" value="InterPro"/>
</dbReference>
<name>A0A914E8E9_9BILA</name>
<dbReference type="Proteomes" id="UP000887540">
    <property type="component" value="Unplaced"/>
</dbReference>
<evidence type="ECO:0000256" key="1">
    <source>
        <dbReference type="SAM" id="MobiDB-lite"/>
    </source>
</evidence>
<evidence type="ECO:0000313" key="2">
    <source>
        <dbReference type="Proteomes" id="UP000887540"/>
    </source>
</evidence>
<dbReference type="AlphaFoldDB" id="A0A914E8E9"/>
<sequence>MSHSKVAYTSRGEGEYTDSSEDELWDQTAVEQSNIGENLVPNVAEEPNQDINDQNLVENLTMKAKRFVQTFGWRYEANEKDYQQFFEGFKIDQIYPHDASGYGRGVCYFEFDHENEVSSALLKDHCFVGKRYIRVRKIDERELDELLKHVELNQPYENDSFIRIWDLDPKIGKNEIAKFLDESDTKFEAFIKLKDKIYEEVIFKKKIKEKLCGRKTKNPKNWKRNELIDPLRCFLKNIKSLVEEEKLDIHTLLDRSLRYITMIERKLQSEAAIRENQEKLIEDLSKRIIN</sequence>
<protein>
    <submittedName>
        <fullName evidence="3">RRM domain-containing protein</fullName>
    </submittedName>
</protein>
<dbReference type="SUPFAM" id="SSF54928">
    <property type="entry name" value="RNA-binding domain, RBD"/>
    <property type="match status" value="1"/>
</dbReference>
<reference evidence="3" key="1">
    <citation type="submission" date="2022-11" db="UniProtKB">
        <authorList>
            <consortium name="WormBaseParasite"/>
        </authorList>
    </citation>
    <scope>IDENTIFICATION</scope>
</reference>